<reference evidence="2" key="1">
    <citation type="submission" date="2020-01" db="EMBL/GenBank/DDBJ databases">
        <title>Sphingomonas sp. strain CSW-10.</title>
        <authorList>
            <person name="Chen W.-M."/>
        </authorList>
    </citation>
    <scope>NUCLEOTIDE SEQUENCE [LARGE SCALE GENOMIC DNA]</scope>
    <source>
        <strain evidence="2">CCP-1</strain>
    </source>
</reference>
<sequence length="325" mass="34411">METGMMERGRPGAAGTGTALCRVARAGLLAMALVGAVPTGILPPSAAWAQEATPDTAEAATAGVETVDPAVVAQVAALVETMKIADIVAILREEGVEYGRTLQADMFPDAGGQGWEASVSMIYDTARMQEALVATVTRELAQAPQAIAEMQAFFGSDLGQKVLSLEVEARRTLLDDAAEEAARIAWEDLAAGGTARVDLLERFAAANDLIESNVMGALNANLAFYSGMQEGGAFGGEMTEEQMLTDVWAQEADVRQQTTEWLYSYLTLAYGPLTDEELEQYLAFSESDAGRALNAALFAAFDDVFTPISRALGVAVARQLQGQDI</sequence>
<accession>A0ABW9YAN0</accession>
<gene>
    <name evidence="1" type="ORF">GU920_18295</name>
</gene>
<protein>
    <submittedName>
        <fullName evidence="1">DUF2059 domain-containing protein</fullName>
    </submittedName>
</protein>
<dbReference type="RefSeq" id="WP_161768549.1">
    <property type="nucleotide sequence ID" value="NZ_JAAATW010000006.1"/>
</dbReference>
<proteinExistence type="predicted"/>
<keyword evidence="2" id="KW-1185">Reference proteome</keyword>
<dbReference type="EMBL" id="JAAATW010000006">
    <property type="protein sequence ID" value="NBE09498.1"/>
    <property type="molecule type" value="Genomic_DNA"/>
</dbReference>
<dbReference type="Proteomes" id="UP001517376">
    <property type="component" value="Unassembled WGS sequence"/>
</dbReference>
<evidence type="ECO:0000313" key="1">
    <source>
        <dbReference type="EMBL" id="NBE09498.1"/>
    </source>
</evidence>
<organism evidence="1 2">
    <name type="scientific">Paragemmobacter ruber</name>
    <dbReference type="NCBI Taxonomy" id="1985673"/>
    <lineage>
        <taxon>Bacteria</taxon>
        <taxon>Pseudomonadati</taxon>
        <taxon>Pseudomonadota</taxon>
        <taxon>Alphaproteobacteria</taxon>
        <taxon>Rhodobacterales</taxon>
        <taxon>Paracoccaceae</taxon>
        <taxon>Paragemmobacter</taxon>
    </lineage>
</organism>
<evidence type="ECO:0000313" key="2">
    <source>
        <dbReference type="Proteomes" id="UP001517376"/>
    </source>
</evidence>
<comment type="caution">
    <text evidence="1">The sequence shown here is derived from an EMBL/GenBank/DDBJ whole genome shotgun (WGS) entry which is preliminary data.</text>
</comment>
<name>A0ABW9YAN0_9RHOB</name>